<keyword evidence="4" id="KW-1185">Reference proteome</keyword>
<dbReference type="PANTHER" id="PTHR33442">
    <property type="entry name" value="TRANS-3-HYDROXY-L-PROLINE DEHYDRATASE"/>
    <property type="match status" value="1"/>
</dbReference>
<evidence type="ECO:0000256" key="1">
    <source>
        <dbReference type="ARBA" id="ARBA00007529"/>
    </source>
</evidence>
<reference evidence="3 4" key="1">
    <citation type="submission" date="2011-05" db="EMBL/GenBank/DDBJ databases">
        <title>Whole genome sequence of Microlunatus phosphovorus NM-1.</title>
        <authorList>
            <person name="Hosoyama A."/>
            <person name="Sasaki K."/>
            <person name="Harada T."/>
            <person name="Igarashi R."/>
            <person name="Kawakoshi A."/>
            <person name="Sasagawa M."/>
            <person name="Fukada J."/>
            <person name="Nakamura S."/>
            <person name="Katano Y."/>
            <person name="Hanada S."/>
            <person name="Kamagata Y."/>
            <person name="Nakamura N."/>
            <person name="Yamazaki S."/>
            <person name="Fujita N."/>
        </authorList>
    </citation>
    <scope>NUCLEOTIDE SEQUENCE [LARGE SCALE GENOMIC DNA]</scope>
    <source>
        <strain evidence="4">ATCC 700054 / DSM 10555 / JCM 9379 / NBRC 101784 / NCIMB 13414 / VKM Ac-1990 / NM-1</strain>
    </source>
</reference>
<organism evidence="3 4">
    <name type="scientific">Microlunatus phosphovorus (strain ATCC 700054 / DSM 10555 / JCM 9379 / NBRC 101784 / NCIMB 13414 / VKM Ac-1990 / NM-1)</name>
    <dbReference type="NCBI Taxonomy" id="1032480"/>
    <lineage>
        <taxon>Bacteria</taxon>
        <taxon>Bacillati</taxon>
        <taxon>Actinomycetota</taxon>
        <taxon>Actinomycetes</taxon>
        <taxon>Propionibacteriales</taxon>
        <taxon>Propionibacteriaceae</taxon>
        <taxon>Microlunatus</taxon>
    </lineage>
</organism>
<name>F5XFL8_MICPN</name>
<sequence length="359" mass="38091">MIMGNRIVLDAIETHAEGEPSRIVTSAAELVLGTTMAERFAYCVENLQWLRQLLLREPRGYPALCAVLLLPPVNPGSHFGIVVLEQGGFTPMSGSNTICTVTAAVETGLVPVPPGASSVEVVIDTAVGTIRATAHLDGAKVRRVTVANVPSYVVALDHPLEVSEIGTIGVDIVFGGQFFAQTDVRNLGLELDPLKAKELARAGILIKLAAQEQISVAHPLNPGVSGVALVMLHSGDRVPGEVSRNTVVMSNGPLLADDPRTWTGALDRSPCGTGTSARMTALHRRGQLAIGEDFVHRSIIDSEFTGRLVGETTVGGQPAVLPTITGRGWVTGRAQWYLDDSDIFPTGFTVGDIWAPQRD</sequence>
<feature type="active site" description="Proton acceptor" evidence="2">
    <location>
        <position position="93"/>
    </location>
</feature>
<dbReference type="SFLD" id="SFLDS00028">
    <property type="entry name" value="Proline_Racemase"/>
    <property type="match status" value="1"/>
</dbReference>
<gene>
    <name evidence="3" type="ordered locus">MLP_24110</name>
</gene>
<evidence type="ECO:0000256" key="2">
    <source>
        <dbReference type="PIRSR" id="PIRSR029792-1"/>
    </source>
</evidence>
<proteinExistence type="inferred from homology"/>
<protein>
    <recommendedName>
        <fullName evidence="5">Proline racemase</fullName>
    </recommendedName>
</protein>
<dbReference type="PIRSF" id="PIRSF029792">
    <property type="entry name" value="Pro_racemase"/>
    <property type="match status" value="1"/>
</dbReference>
<dbReference type="HOGENOM" id="CLU_036729_2_0_11"/>
<dbReference type="Pfam" id="PF05544">
    <property type="entry name" value="Pro_racemase"/>
    <property type="match status" value="1"/>
</dbReference>
<dbReference type="eggNOG" id="COG3938">
    <property type="taxonomic scope" value="Bacteria"/>
</dbReference>
<dbReference type="InterPro" id="IPR008794">
    <property type="entry name" value="Pro_racemase_fam"/>
</dbReference>
<feature type="active site" description="Proton donor" evidence="2">
    <location>
        <position position="271"/>
    </location>
</feature>
<dbReference type="STRING" id="1032480.MLP_24110"/>
<dbReference type="Gene3D" id="3.10.310.10">
    <property type="entry name" value="Diaminopimelate Epimerase, Chain A, domain 1"/>
    <property type="match status" value="2"/>
</dbReference>
<evidence type="ECO:0000313" key="4">
    <source>
        <dbReference type="Proteomes" id="UP000007947"/>
    </source>
</evidence>
<evidence type="ECO:0008006" key="5">
    <source>
        <dbReference type="Google" id="ProtNLM"/>
    </source>
</evidence>
<dbReference type="AlphaFoldDB" id="F5XFL8"/>
<evidence type="ECO:0000313" key="3">
    <source>
        <dbReference type="EMBL" id="BAK35425.1"/>
    </source>
</evidence>
<dbReference type="PANTHER" id="PTHR33442:SF5">
    <property type="entry name" value="BIFUNCTIONAL TRANS-3-HYDROXY-L-PROLINE DEHYDRATASE_2-EPIMERASE"/>
    <property type="match status" value="1"/>
</dbReference>
<comment type="similarity">
    <text evidence="1">Belongs to the proline racemase family.</text>
</comment>
<dbReference type="EMBL" id="AP012204">
    <property type="protein sequence ID" value="BAK35425.1"/>
    <property type="molecule type" value="Genomic_DNA"/>
</dbReference>
<dbReference type="KEGG" id="mph:MLP_24110"/>
<dbReference type="Proteomes" id="UP000007947">
    <property type="component" value="Chromosome"/>
</dbReference>
<accession>F5XFL8</accession>
<dbReference type="GO" id="GO:0047580">
    <property type="term" value="F:4-hydroxyproline epimerase activity"/>
    <property type="evidence" value="ECO:0007669"/>
    <property type="project" value="TreeGrafter"/>
</dbReference>
<dbReference type="SUPFAM" id="SSF54506">
    <property type="entry name" value="Diaminopimelate epimerase-like"/>
    <property type="match status" value="1"/>
</dbReference>